<dbReference type="InterPro" id="IPR005821">
    <property type="entry name" value="Ion_trans_dom"/>
</dbReference>
<keyword evidence="4 6" id="KW-1133">Transmembrane helix</keyword>
<dbReference type="Proteomes" id="UP001473302">
    <property type="component" value="Unassembled WGS sequence"/>
</dbReference>
<name>A0ABP9YZB9_9FUNG</name>
<protein>
    <recommendedName>
        <fullName evidence="7">Ion transport domain-containing protein</fullName>
    </recommendedName>
</protein>
<evidence type="ECO:0000256" key="5">
    <source>
        <dbReference type="ARBA" id="ARBA00023136"/>
    </source>
</evidence>
<reference evidence="8 9" key="1">
    <citation type="submission" date="2024-04" db="EMBL/GenBank/DDBJ databases">
        <title>genome sequences of Mucor flavus KT1a and Helicostylum pulchrum KT1b strains isolated from the surface of a dry-aged beef.</title>
        <authorList>
            <person name="Toyotome T."/>
            <person name="Hosono M."/>
            <person name="Torimaru M."/>
            <person name="Fukuda K."/>
            <person name="Mikami N."/>
        </authorList>
    </citation>
    <scope>NUCLEOTIDE SEQUENCE [LARGE SCALE GENOMIC DNA]</scope>
    <source>
        <strain evidence="8 9">KT1a</strain>
    </source>
</reference>
<evidence type="ECO:0000256" key="2">
    <source>
        <dbReference type="ARBA" id="ARBA00022692"/>
    </source>
</evidence>
<dbReference type="Pfam" id="PF00520">
    <property type="entry name" value="Ion_trans"/>
    <property type="match status" value="1"/>
</dbReference>
<evidence type="ECO:0000313" key="9">
    <source>
        <dbReference type="Proteomes" id="UP001473302"/>
    </source>
</evidence>
<dbReference type="PANTHER" id="PTHR10582">
    <property type="entry name" value="TRANSIENT RECEPTOR POTENTIAL ION CHANNEL PROTEIN"/>
    <property type="match status" value="1"/>
</dbReference>
<organism evidence="8 9">
    <name type="scientific">Mucor flavus</name>
    <dbReference type="NCBI Taxonomy" id="439312"/>
    <lineage>
        <taxon>Eukaryota</taxon>
        <taxon>Fungi</taxon>
        <taxon>Fungi incertae sedis</taxon>
        <taxon>Mucoromycota</taxon>
        <taxon>Mucoromycotina</taxon>
        <taxon>Mucoromycetes</taxon>
        <taxon>Mucorales</taxon>
        <taxon>Mucorineae</taxon>
        <taxon>Mucoraceae</taxon>
        <taxon>Mucor</taxon>
    </lineage>
</organism>
<evidence type="ECO:0000259" key="7">
    <source>
        <dbReference type="Pfam" id="PF00520"/>
    </source>
</evidence>
<keyword evidence="5 6" id="KW-0472">Membrane</keyword>
<feature type="transmembrane region" description="Helical" evidence="6">
    <location>
        <begin position="239"/>
        <end position="261"/>
    </location>
</feature>
<keyword evidence="2 6" id="KW-0812">Transmembrane</keyword>
<evidence type="ECO:0000256" key="6">
    <source>
        <dbReference type="SAM" id="Phobius"/>
    </source>
</evidence>
<keyword evidence="9" id="KW-1185">Reference proteome</keyword>
<dbReference type="PANTHER" id="PTHR10582:SF2">
    <property type="entry name" value="INACTIVE"/>
    <property type="match status" value="1"/>
</dbReference>
<feature type="transmembrane region" description="Helical" evidence="6">
    <location>
        <begin position="337"/>
        <end position="360"/>
    </location>
</feature>
<sequence>MKDKLGCNTETDTASLKFTKKKNESNDVFKDKIIYQSSKEGSVSSKKCEMMETNENVLTVLIEESSYDLFKLLFNRILFDSKTLGPGCLSALTDALVFLQDERNSDSQKESANIRNLETHAMREQLTEYRYKFSGWNYEDAIYSTGVLFSRTLYVKGENYEFDMKHPGHIVSLAVMGLSLAVLIYKETQQFFSGRSKMNYNEVCSVTTLILWLHGILRFRVNLYFGVTLEIIIQLFKNVFSVLFIMLLVVIAFTQAFVVLLRTEGDEYFRDNFPGNFTGNTTLATSIVSTEGLTDSANVSADNGFVNWFKAFSQVWFFLYGVWDPVMEGKAGDSKMLMSMCILFSFITVLIFFNMVIALMSSTVEDVKKRGKRAWVSHFAAVVSEIELLWCSDEERHTAISDEFV</sequence>
<comment type="subcellular location">
    <subcellularLocation>
        <location evidence="1">Membrane</location>
        <topology evidence="1">Multi-pass membrane protein</topology>
    </subcellularLocation>
</comment>
<comment type="caution">
    <text evidence="8">The sequence shown here is derived from an EMBL/GenBank/DDBJ whole genome shotgun (WGS) entry which is preliminary data.</text>
</comment>
<evidence type="ECO:0000256" key="4">
    <source>
        <dbReference type="ARBA" id="ARBA00022989"/>
    </source>
</evidence>
<accession>A0ABP9YZB9</accession>
<evidence type="ECO:0000256" key="1">
    <source>
        <dbReference type="ARBA" id="ARBA00004141"/>
    </source>
</evidence>
<dbReference type="InterPro" id="IPR024862">
    <property type="entry name" value="TRPV"/>
</dbReference>
<dbReference type="EMBL" id="BAABUK010000012">
    <property type="protein sequence ID" value="GAA5812199.1"/>
    <property type="molecule type" value="Genomic_DNA"/>
</dbReference>
<feature type="domain" description="Ion transport" evidence="7">
    <location>
        <begin position="168"/>
        <end position="370"/>
    </location>
</feature>
<evidence type="ECO:0000256" key="3">
    <source>
        <dbReference type="ARBA" id="ARBA00022737"/>
    </source>
</evidence>
<gene>
    <name evidence="8" type="ORF">MFLAVUS_005649</name>
</gene>
<evidence type="ECO:0000313" key="8">
    <source>
        <dbReference type="EMBL" id="GAA5812199.1"/>
    </source>
</evidence>
<feature type="transmembrane region" description="Helical" evidence="6">
    <location>
        <begin position="168"/>
        <end position="186"/>
    </location>
</feature>
<keyword evidence="3" id="KW-0677">Repeat</keyword>
<feature type="transmembrane region" description="Helical" evidence="6">
    <location>
        <begin position="198"/>
        <end position="219"/>
    </location>
</feature>
<proteinExistence type="predicted"/>